<dbReference type="GO" id="GO:0003676">
    <property type="term" value="F:nucleic acid binding"/>
    <property type="evidence" value="ECO:0007669"/>
    <property type="project" value="InterPro"/>
</dbReference>
<feature type="domain" description="DDH" evidence="1">
    <location>
        <begin position="16"/>
        <end position="158"/>
    </location>
</feature>
<dbReference type="SUPFAM" id="SSF64182">
    <property type="entry name" value="DHH phosphoesterases"/>
    <property type="match status" value="1"/>
</dbReference>
<reference evidence="3 4" key="1">
    <citation type="journal article" date="2012" name="BMC Genomics">
        <title>Genome-guided analysis of physiological and morphological traits of the fermentative acetate oxidizer Thermacetogenium phaeum.</title>
        <authorList>
            <person name="Oehler D."/>
            <person name="Poehlein A."/>
            <person name="Leimbach A."/>
            <person name="Muller N."/>
            <person name="Daniel R."/>
            <person name="Gottschalk G."/>
            <person name="Schink B."/>
        </authorList>
    </citation>
    <scope>NUCLEOTIDE SEQUENCE [LARGE SCALE GENOMIC DNA]</scope>
    <source>
        <strain evidence="4">ATCC BAA-254 / DSM 26808 / PB</strain>
    </source>
</reference>
<proteinExistence type="predicted"/>
<dbReference type="Pfam" id="PF02272">
    <property type="entry name" value="DHHA1"/>
    <property type="match status" value="1"/>
</dbReference>
<evidence type="ECO:0000259" key="2">
    <source>
        <dbReference type="Pfam" id="PF02272"/>
    </source>
</evidence>
<evidence type="ECO:0000259" key="1">
    <source>
        <dbReference type="Pfam" id="PF01368"/>
    </source>
</evidence>
<dbReference type="RefSeq" id="WP_015050236.1">
    <property type="nucleotide sequence ID" value="NC_018870.1"/>
</dbReference>
<gene>
    <name evidence="3" type="ordered locus">Tph_c11330</name>
</gene>
<dbReference type="Gene3D" id="3.90.1640.10">
    <property type="entry name" value="inorganic pyrophosphatase (n-terminal core)"/>
    <property type="match status" value="1"/>
</dbReference>
<protein>
    <submittedName>
        <fullName evidence="3">Phosphoesterase RecJ-like protein</fullName>
    </submittedName>
</protein>
<feature type="domain" description="DHHA1" evidence="2">
    <location>
        <begin position="235"/>
        <end position="314"/>
    </location>
</feature>
<dbReference type="InterPro" id="IPR051319">
    <property type="entry name" value="Oligoribo/pAp-PDE_c-di-AMP_PDE"/>
</dbReference>
<evidence type="ECO:0000313" key="4">
    <source>
        <dbReference type="Proteomes" id="UP000000467"/>
    </source>
</evidence>
<dbReference type="Pfam" id="PF01368">
    <property type="entry name" value="DHH"/>
    <property type="match status" value="1"/>
</dbReference>
<organism evidence="3 4">
    <name type="scientific">Thermacetogenium phaeum (strain ATCC BAA-254 / DSM 26808 / PB)</name>
    <dbReference type="NCBI Taxonomy" id="1089553"/>
    <lineage>
        <taxon>Bacteria</taxon>
        <taxon>Bacillati</taxon>
        <taxon>Bacillota</taxon>
        <taxon>Clostridia</taxon>
        <taxon>Thermoanaerobacterales</taxon>
        <taxon>Thermoanaerobacteraceae</taxon>
        <taxon>Thermacetogenium</taxon>
    </lineage>
</organism>
<dbReference type="eggNOG" id="COG0618">
    <property type="taxonomic scope" value="Bacteria"/>
</dbReference>
<dbReference type="AlphaFoldDB" id="K4LHD3"/>
<dbReference type="InterPro" id="IPR003156">
    <property type="entry name" value="DHHA1_dom"/>
</dbReference>
<dbReference type="HOGENOM" id="CLU_039720_0_0_9"/>
<sequence>MGSLDAVARIIEKSNKILMTTHVNPDGDAVGSLLGLGLALVNSGKDVMMVTAAPIPAVYQYLPGSELLQLPSMLSTREFEAGVVLDCTDLSRIGGDLPELLNGAGSVVNIDHHISNTHFGDVNAVDPKAAATGEIVLDLLLLMGIPVTPDIATNLYTALITDTGSFRHQNTTARCHRTAAVLLEYGADHVLVHNCLYEQRTLSSLMLLKAGLETLSLSKDGRIAWMAISYEDILSSGCNMEDCEGIIDYPKSLRGVEVGILFKEVKPGEIKVSFRSKQYLDVNRLAASFGGGGHERAAGCTVKGNLADAVAMIVRTTEEHLRLAMNNGGVS</sequence>
<dbReference type="EMBL" id="CP003732">
    <property type="protein sequence ID" value="AFV11355.1"/>
    <property type="molecule type" value="Genomic_DNA"/>
</dbReference>
<dbReference type="PANTHER" id="PTHR47618">
    <property type="entry name" value="BIFUNCTIONAL OLIGORIBONUCLEASE AND PAP PHOSPHATASE NRNA"/>
    <property type="match status" value="1"/>
</dbReference>
<dbReference type="InterPro" id="IPR038763">
    <property type="entry name" value="DHH_sf"/>
</dbReference>
<dbReference type="OrthoDB" id="9803668at2"/>
<keyword evidence="4" id="KW-1185">Reference proteome</keyword>
<accession>K4LHD3</accession>
<evidence type="ECO:0000313" key="3">
    <source>
        <dbReference type="EMBL" id="AFV11355.1"/>
    </source>
</evidence>
<dbReference type="KEGG" id="tpz:Tph_c11330"/>
<dbReference type="PANTHER" id="PTHR47618:SF1">
    <property type="entry name" value="BIFUNCTIONAL OLIGORIBONUCLEASE AND PAP PHOSPHATASE NRNA"/>
    <property type="match status" value="1"/>
</dbReference>
<dbReference type="Proteomes" id="UP000000467">
    <property type="component" value="Chromosome"/>
</dbReference>
<dbReference type="Gene3D" id="3.10.310.30">
    <property type="match status" value="1"/>
</dbReference>
<dbReference type="STRING" id="1089553.Tph_c11330"/>
<name>K4LHD3_THEPS</name>
<dbReference type="InterPro" id="IPR001667">
    <property type="entry name" value="DDH_dom"/>
</dbReference>